<organism evidence="1 2">
    <name type="scientific">Spirosoma endbachense</name>
    <dbReference type="NCBI Taxonomy" id="2666025"/>
    <lineage>
        <taxon>Bacteria</taxon>
        <taxon>Pseudomonadati</taxon>
        <taxon>Bacteroidota</taxon>
        <taxon>Cytophagia</taxon>
        <taxon>Cytophagales</taxon>
        <taxon>Cytophagaceae</taxon>
        <taxon>Spirosoma</taxon>
    </lineage>
</organism>
<protein>
    <submittedName>
        <fullName evidence="1">Uncharacterized protein</fullName>
    </submittedName>
</protein>
<keyword evidence="2" id="KW-1185">Reference proteome</keyword>
<dbReference type="AlphaFoldDB" id="A0A6P1W5X6"/>
<gene>
    <name evidence="1" type="ORF">GJR95_32460</name>
</gene>
<accession>A0A6P1W5X6</accession>
<dbReference type="RefSeq" id="WP_162389839.1">
    <property type="nucleotide sequence ID" value="NZ_CP045997.1"/>
</dbReference>
<dbReference type="Proteomes" id="UP000464577">
    <property type="component" value="Chromosome"/>
</dbReference>
<reference evidence="1 2" key="1">
    <citation type="submission" date="2019-11" db="EMBL/GenBank/DDBJ databases">
        <title>Spirosoma endbachense sp. nov., isolated from a natural salt meadow.</title>
        <authorList>
            <person name="Rojas J."/>
            <person name="Ambika Manirajan B."/>
            <person name="Ratering S."/>
            <person name="Suarez C."/>
            <person name="Geissler-Plaum R."/>
            <person name="Schnell S."/>
        </authorList>
    </citation>
    <scope>NUCLEOTIDE SEQUENCE [LARGE SCALE GENOMIC DNA]</scope>
    <source>
        <strain evidence="1 2">I-24</strain>
    </source>
</reference>
<proteinExistence type="predicted"/>
<evidence type="ECO:0000313" key="2">
    <source>
        <dbReference type="Proteomes" id="UP000464577"/>
    </source>
</evidence>
<dbReference type="KEGG" id="senf:GJR95_32460"/>
<name>A0A6P1W5X6_9BACT</name>
<evidence type="ECO:0000313" key="1">
    <source>
        <dbReference type="EMBL" id="QHV99439.1"/>
    </source>
</evidence>
<dbReference type="EMBL" id="CP045997">
    <property type="protein sequence ID" value="QHV99439.1"/>
    <property type="molecule type" value="Genomic_DNA"/>
</dbReference>
<sequence>MPVILDFERKVIFKEGIVRADTIRSAKDGKPMDGFRASIYFKDINYVDTSGNEQSAELHLSIFWSFQPSSTLSLLYRTIDEMYLYKGMIGHKIMLPVNPEPDFNDNSVYINDSHVPVDVLSIQGIKIANNQLVAELEIKFLGRFEESFQNVSMVKVVNLDIIQ</sequence>